<dbReference type="Gene3D" id="2.60.40.10">
    <property type="entry name" value="Immunoglobulins"/>
    <property type="match status" value="2"/>
</dbReference>
<evidence type="ECO:0000256" key="3">
    <source>
        <dbReference type="SAM" id="Phobius"/>
    </source>
</evidence>
<evidence type="ECO:0000313" key="5">
    <source>
        <dbReference type="EMBL" id="OHA21794.1"/>
    </source>
</evidence>
<gene>
    <name evidence="5" type="ORF">A2849_02580</name>
</gene>
<dbReference type="Pfam" id="PF18895">
    <property type="entry name" value="T4SS_pilin"/>
    <property type="match status" value="1"/>
</dbReference>
<keyword evidence="1" id="KW-0175">Coiled coil</keyword>
<organism evidence="5 6">
    <name type="scientific">Candidatus Taylorbacteria bacterium RIFCSPHIGHO2_01_FULL_51_15</name>
    <dbReference type="NCBI Taxonomy" id="1802304"/>
    <lineage>
        <taxon>Bacteria</taxon>
        <taxon>Candidatus Tayloriibacteriota</taxon>
    </lineage>
</organism>
<dbReference type="Proteomes" id="UP000178121">
    <property type="component" value="Unassembled WGS sequence"/>
</dbReference>
<feature type="transmembrane region" description="Helical" evidence="3">
    <location>
        <begin position="1895"/>
        <end position="1918"/>
    </location>
</feature>
<name>A0A1G2MDI7_9BACT</name>
<accession>A0A1G2MDI7</accession>
<evidence type="ECO:0000313" key="6">
    <source>
        <dbReference type="Proteomes" id="UP000178121"/>
    </source>
</evidence>
<dbReference type="Pfam" id="PF01833">
    <property type="entry name" value="TIG"/>
    <property type="match status" value="1"/>
</dbReference>
<feature type="compositionally biased region" description="Polar residues" evidence="2">
    <location>
        <begin position="1857"/>
        <end position="1875"/>
    </location>
</feature>
<dbReference type="InterPro" id="IPR013783">
    <property type="entry name" value="Ig-like_fold"/>
</dbReference>
<evidence type="ECO:0000256" key="1">
    <source>
        <dbReference type="SAM" id="Coils"/>
    </source>
</evidence>
<dbReference type="InterPro" id="IPR002909">
    <property type="entry name" value="IPT_dom"/>
</dbReference>
<dbReference type="InterPro" id="IPR043993">
    <property type="entry name" value="T4SS_pilin"/>
</dbReference>
<evidence type="ECO:0000259" key="4">
    <source>
        <dbReference type="Pfam" id="PF01833"/>
    </source>
</evidence>
<keyword evidence="3" id="KW-0812">Transmembrane</keyword>
<protein>
    <recommendedName>
        <fullName evidence="4">IPT/TIG domain-containing protein</fullName>
    </recommendedName>
</protein>
<feature type="transmembrane region" description="Helical" evidence="3">
    <location>
        <begin position="1930"/>
        <end position="1952"/>
    </location>
</feature>
<dbReference type="InterPro" id="IPR014756">
    <property type="entry name" value="Ig_E-set"/>
</dbReference>
<evidence type="ECO:0000256" key="2">
    <source>
        <dbReference type="SAM" id="MobiDB-lite"/>
    </source>
</evidence>
<reference evidence="5 6" key="1">
    <citation type="journal article" date="2016" name="Nat. Commun.">
        <title>Thousands of microbial genomes shed light on interconnected biogeochemical processes in an aquifer system.</title>
        <authorList>
            <person name="Anantharaman K."/>
            <person name="Brown C.T."/>
            <person name="Hug L.A."/>
            <person name="Sharon I."/>
            <person name="Castelle C.J."/>
            <person name="Probst A.J."/>
            <person name="Thomas B.C."/>
            <person name="Singh A."/>
            <person name="Wilkins M.J."/>
            <person name="Karaoz U."/>
            <person name="Brodie E.L."/>
            <person name="Williams K.H."/>
            <person name="Hubbard S.S."/>
            <person name="Banfield J.F."/>
        </authorList>
    </citation>
    <scope>NUCLEOTIDE SEQUENCE [LARGE SCALE GENOMIC DNA]</scope>
</reference>
<dbReference type="Gene3D" id="3.40.390.10">
    <property type="entry name" value="Collagenase (Catalytic Domain)"/>
    <property type="match status" value="1"/>
</dbReference>
<dbReference type="SUPFAM" id="SSF81296">
    <property type="entry name" value="E set domains"/>
    <property type="match status" value="2"/>
</dbReference>
<dbReference type="EMBL" id="MHRI01000003">
    <property type="protein sequence ID" value="OHA21794.1"/>
    <property type="molecule type" value="Genomic_DNA"/>
</dbReference>
<feature type="region of interest" description="Disordered" evidence="2">
    <location>
        <begin position="1847"/>
        <end position="1875"/>
    </location>
</feature>
<proteinExistence type="predicted"/>
<sequence length="1973" mass="217015">MPAPWATFVPLQAGEKPIDPLLCLDKATLERKYDNDRNTYRLALDKESEKVRNKVEVTVLSRQKDDLYNSIAYLDRFIEALRTTKASLDTATTMSGLELIAVPLGGDIAKKYEKPRTIQIRCVEHRKNDSRTPEVPLGVGDVVTEKTIYESVTDQQKKEIAVIKKTLASLAGNMEKKIADGNINLLFELPGLVKSAFSLFGTIDKIKENMVPVTRKAFQERLSDLPPDTTSSFLFTKVASGKNVFPPVSSWPDWAGSLMPDSRVKDKNDLQEGTLTLGEVSLKLAMIPDKQTLAETRLELATKILGLERQRKEYELKRKEICKKINTLLDTLALEKAIYGCPDLIPVSLGGVTGYTNTIGETVTIKGNGFSPQGNSISFVSGDGVALGSLRDLSSDGESLSLVIPSEIFEKGSVSFYISVKNASGIESTPLWIRPPTIQRRSDSSPSETLFSPNQRYCGETATDKRIFTGVAHDQSGAPKIEVLVDPEFERDTLRGERKITGDIPLTPVYDLVVRVTPTINEYCLPQWDGNDQKVSGVLPPSELPFDAFLMVGVKEEAILLGKLLRVDKNPVTQEWRYEWKLKGWQNGIVDAAKMEKLILSITNNEPVYLGVLTYQEVNGEREFKWEKSSVSFSVCAPMWGSGQHKVVFGRMDNTDYSLPKFIQDAESVRTSGFEKTDPFNQYRRYFSHLLDLHLSDPMPFNNSLIKLANPVSGGPRYNLRRHNDTFANLSAIGSSCGNSSVTVALGKTLNPGQAAMKGKALFVNKEVERILKAEKYHGSLPIVVLHEFGHAFAGLNDEYEYGGPDKEIPMPFRNCSTVPQSAWTYNNVRYGDTVHKGCSYSSVYRIGTGANKTAVPIYRPSDKSMMKAAQSGEFRFNVVSCGYIIEAIKGGKAQDYWQECMGYDTVKPTGVGALRYIFSPLLSLFDRDSSGLTAQVGGANDTDTTNENDYLIIESFDPNDPWGQIIEIVPDSEAPPMDPPEQEVSFWQRFLDFFFPSKVPVSVTSITGYTGIAGQTVTIKGTGFSETGNTLSVTSTDNIYFSSVKADSSDGTTLTFKVPQALIDDGYLSFFVSVKNVTGVESTPYFLRPPTTQQRRDSSPAGTNLGPNQRYCVADTTDTRVITGVQEHLDGSPKIKVVIGQKSGNNLLCGGTSSVYDLTLRVTPIINDYCLPHWDENDQKISPAALPPEDLPFPGHIVIGESLELQNVLVGPGVLKRTEKDENGNWVYEWKIEKWPEEAMSADKLKKLFEALGRNEPINALFEIPQPEGSREKVTASIPFDTKVPPALGLYREKLSRLQNSIAAALAVFKQKQDAWRRTPKKAGEMSVGNPTIDTPLYILRKMALEVETDGNGSLKDHAGLVKFFSHLKSLQSFRDATLSSISQFAGELLGFSYLYPPSPAKPLLIFIPGVGGEPGWRGATELLKGQAEKFNIIGYTYNPNDTQLADNLIASWSQTRLNTHETVIATISMGNTILHSAILKQNALFSNSHIVSVALLPGGSAKFFEYPNPPEFFLSVVLPHGNNIAAYVNPKNQVHTAIAQNMRNIKDSTAGICYINIQNDEHINKSNTRPALSLAYGDWNGYIANRDKVFSGMKGSSIEVSAPQRYKNNDGTTSYAHHINGFYVPELKTIIDSLWRKIRVFKPVPQSSAPSQLAAVGAAFGIETSGGSGSSIETLQSLLGDSTFDECAYLKERLEDGMIIQGKDYNAIADTVRDYLELMGIACSFETLESGAKRDLQEMGFDPDIGAVGIMEKDIIPTITSFTGYSATPGEIVTIHGSGFSLQGNTVFLDDGDNQYTLSAEVKDSKTLTFQIPRGAIPPEYISLKSFNVSVTNASGGVASKYLRAPSTTRRSDGSPATSLGTGGDSPSDTSQNASSLSLPGFLQRLSGLLDRFVPFIIGLAVFVILWGIFIYITKATDEEKRAEAKQFIIYGIIGVFVMLSLWGFVNLLLNTFDIRREIEEGDIPKVPTIE</sequence>
<dbReference type="InterPro" id="IPR024079">
    <property type="entry name" value="MetalloPept_cat_dom_sf"/>
</dbReference>
<keyword evidence="3" id="KW-0472">Membrane</keyword>
<feature type="region of interest" description="Disordered" evidence="2">
    <location>
        <begin position="1086"/>
        <end position="1110"/>
    </location>
</feature>
<feature type="coiled-coil region" evidence="1">
    <location>
        <begin position="297"/>
        <end position="324"/>
    </location>
</feature>
<comment type="caution">
    <text evidence="5">The sequence shown here is derived from an EMBL/GenBank/DDBJ whole genome shotgun (WGS) entry which is preliminary data.</text>
</comment>
<keyword evidence="3" id="KW-1133">Transmembrane helix</keyword>
<feature type="domain" description="IPT/TIG" evidence="4">
    <location>
        <begin position="1759"/>
        <end position="1839"/>
    </location>
</feature>
<dbReference type="GO" id="GO:0008237">
    <property type="term" value="F:metallopeptidase activity"/>
    <property type="evidence" value="ECO:0007669"/>
    <property type="project" value="InterPro"/>
</dbReference>